<organism evidence="1 2">
    <name type="scientific">Pseudomonas kribbensis</name>
    <dbReference type="NCBI Taxonomy" id="1628086"/>
    <lineage>
        <taxon>Bacteria</taxon>
        <taxon>Pseudomonadati</taxon>
        <taxon>Pseudomonadota</taxon>
        <taxon>Gammaproteobacteria</taxon>
        <taxon>Pseudomonadales</taxon>
        <taxon>Pseudomonadaceae</taxon>
        <taxon>Pseudomonas</taxon>
    </lineage>
</organism>
<dbReference type="Proteomes" id="UP000253720">
    <property type="component" value="Chromosome"/>
</dbReference>
<name>A0A345RT79_9PSED</name>
<sequence length="142" mass="15479">MSVARCFVVLTGCLLVMPAFSRVLFKRFTLLALLSTLYASAYASCDFLKGCGEGGDGPFQSTQMSGFLVFTTTMVTVDGMSDISGLKKRVYSVEEIEAARYFLASDGMLQAAYFTSALQRFRRESPDTELSDLAIATLISSQ</sequence>
<protein>
    <recommendedName>
        <fullName evidence="3">DUF2388 domain-containing protein</fullName>
    </recommendedName>
</protein>
<dbReference type="Pfam" id="PF09498">
    <property type="entry name" value="DUF2388"/>
    <property type="match status" value="1"/>
</dbReference>
<keyword evidence="2" id="KW-1185">Reference proteome</keyword>
<accession>A0A345RT79</accession>
<evidence type="ECO:0008006" key="3">
    <source>
        <dbReference type="Google" id="ProtNLM"/>
    </source>
</evidence>
<proteinExistence type="predicted"/>
<gene>
    <name evidence="1" type="ORF">DLD99_19105</name>
</gene>
<dbReference type="KEGG" id="pke:DLD99_19105"/>
<dbReference type="InterPro" id="IPR012661">
    <property type="entry name" value="CHP02448"/>
</dbReference>
<evidence type="ECO:0000313" key="2">
    <source>
        <dbReference type="Proteomes" id="UP000253720"/>
    </source>
</evidence>
<dbReference type="AlphaFoldDB" id="A0A345RT79"/>
<reference evidence="1 2" key="1">
    <citation type="submission" date="2018-05" db="EMBL/GenBank/DDBJ databases">
        <title>Complete genome sequence of Pseudomonas kribbensis 46-2(T).</title>
        <authorList>
            <person name="Jeong H."/>
            <person name="Lee S.-G."/>
            <person name="Rha E."/>
            <person name="Kim H."/>
        </authorList>
    </citation>
    <scope>NUCLEOTIDE SEQUENCE [LARGE SCALE GENOMIC DNA]</scope>
    <source>
        <strain evidence="1 2">46-2</strain>
    </source>
</reference>
<dbReference type="EMBL" id="CP029608">
    <property type="protein sequence ID" value="AXI62495.1"/>
    <property type="molecule type" value="Genomic_DNA"/>
</dbReference>
<evidence type="ECO:0000313" key="1">
    <source>
        <dbReference type="EMBL" id="AXI62495.1"/>
    </source>
</evidence>